<keyword evidence="2" id="KW-1133">Transmembrane helix</keyword>
<protein>
    <submittedName>
        <fullName evidence="3">Uncharacterized protein</fullName>
    </submittedName>
</protein>
<keyword evidence="2" id="KW-0812">Transmembrane</keyword>
<evidence type="ECO:0000256" key="2">
    <source>
        <dbReference type="SAM" id="Phobius"/>
    </source>
</evidence>
<feature type="transmembrane region" description="Helical" evidence="2">
    <location>
        <begin position="6"/>
        <end position="26"/>
    </location>
</feature>
<dbReference type="AlphaFoldDB" id="A0A2N9F422"/>
<accession>A0A2N9F422</accession>
<organism evidence="3">
    <name type="scientific">Fagus sylvatica</name>
    <name type="common">Beechnut</name>
    <dbReference type="NCBI Taxonomy" id="28930"/>
    <lineage>
        <taxon>Eukaryota</taxon>
        <taxon>Viridiplantae</taxon>
        <taxon>Streptophyta</taxon>
        <taxon>Embryophyta</taxon>
        <taxon>Tracheophyta</taxon>
        <taxon>Spermatophyta</taxon>
        <taxon>Magnoliopsida</taxon>
        <taxon>eudicotyledons</taxon>
        <taxon>Gunneridae</taxon>
        <taxon>Pentapetalae</taxon>
        <taxon>rosids</taxon>
        <taxon>fabids</taxon>
        <taxon>Fagales</taxon>
        <taxon>Fagaceae</taxon>
        <taxon>Fagus</taxon>
    </lineage>
</organism>
<feature type="region of interest" description="Disordered" evidence="1">
    <location>
        <begin position="78"/>
        <end position="100"/>
    </location>
</feature>
<keyword evidence="2" id="KW-0472">Membrane</keyword>
<sequence length="100" mass="11022">MVASVRAVGLCCGFGAGMLGGPLLWLRCDDASREIGERESEQRTGRRGWGWLGTAESREKCLFSLINDLPTVFEVVTERKPIKDKPSMDSRNKSPGQHKG</sequence>
<feature type="compositionally biased region" description="Basic and acidic residues" evidence="1">
    <location>
        <begin position="78"/>
        <end position="92"/>
    </location>
</feature>
<gene>
    <name evidence="3" type="ORF">FSB_LOCUS9471</name>
</gene>
<evidence type="ECO:0000256" key="1">
    <source>
        <dbReference type="SAM" id="MobiDB-lite"/>
    </source>
</evidence>
<evidence type="ECO:0000313" key="3">
    <source>
        <dbReference type="EMBL" id="SPC81589.1"/>
    </source>
</evidence>
<proteinExistence type="predicted"/>
<reference evidence="3" key="1">
    <citation type="submission" date="2018-02" db="EMBL/GenBank/DDBJ databases">
        <authorList>
            <person name="Cohen D.B."/>
            <person name="Kent A.D."/>
        </authorList>
    </citation>
    <scope>NUCLEOTIDE SEQUENCE</scope>
</reference>
<dbReference type="EMBL" id="OIVN01000524">
    <property type="protein sequence ID" value="SPC81589.1"/>
    <property type="molecule type" value="Genomic_DNA"/>
</dbReference>
<name>A0A2N9F422_FAGSY</name>